<dbReference type="EMBL" id="CABVPX010000046">
    <property type="protein sequence ID" value="VWC40513.1"/>
    <property type="molecule type" value="Genomic_DNA"/>
</dbReference>
<dbReference type="Proteomes" id="UP000494172">
    <property type="component" value="Unassembled WGS sequence"/>
</dbReference>
<comment type="caution">
    <text evidence="1">The sequence shown here is derived from an EMBL/GenBank/DDBJ whole genome shotgun (WGS) entry which is preliminary data.</text>
</comment>
<name>A0A9Q9UUQ6_9BURK</name>
<evidence type="ECO:0000313" key="1">
    <source>
        <dbReference type="EMBL" id="VWC40513.1"/>
    </source>
</evidence>
<evidence type="ECO:0000313" key="2">
    <source>
        <dbReference type="Proteomes" id="UP000494172"/>
    </source>
</evidence>
<gene>
    <name evidence="1" type="ORF">BAR24066_06937</name>
</gene>
<reference evidence="1 2" key="1">
    <citation type="submission" date="2019-09" db="EMBL/GenBank/DDBJ databases">
        <authorList>
            <person name="Depoorter E."/>
        </authorList>
    </citation>
    <scope>NUCLEOTIDE SEQUENCE [LARGE SCALE GENOMIC DNA]</scope>
    <source>
        <strain evidence="1">LMG 24066</strain>
    </source>
</reference>
<dbReference type="AlphaFoldDB" id="A0A9Q9UUQ6"/>
<proteinExistence type="predicted"/>
<sequence>MTLTPNPFPELLHLIVAGLRHVGQTEVLILLLNGMVTDRMDARNGINKLFLAQLENAVACQELSQPWRPFIDRALFERMVEVGLMPPLHCIAQRQLGIF</sequence>
<organism evidence="1 2">
    <name type="scientific">Burkholderia arboris</name>
    <dbReference type="NCBI Taxonomy" id="488730"/>
    <lineage>
        <taxon>Bacteria</taxon>
        <taxon>Pseudomonadati</taxon>
        <taxon>Pseudomonadota</taxon>
        <taxon>Betaproteobacteria</taxon>
        <taxon>Burkholderiales</taxon>
        <taxon>Burkholderiaceae</taxon>
        <taxon>Burkholderia</taxon>
        <taxon>Burkholderia cepacia complex</taxon>
    </lineage>
</organism>
<accession>A0A9Q9UUQ6</accession>
<protein>
    <submittedName>
        <fullName evidence="1">Uncharacterized protein</fullName>
    </submittedName>
</protein>